<evidence type="ECO:0000313" key="4">
    <source>
        <dbReference type="Proteomes" id="UP000050378"/>
    </source>
</evidence>
<dbReference type="PANTHER" id="PTHR30336">
    <property type="entry name" value="INNER MEMBRANE PROTEIN, PROBABLE PERMEASE"/>
    <property type="match status" value="1"/>
</dbReference>
<proteinExistence type="predicted"/>
<dbReference type="OrthoDB" id="9809813at2"/>
<dbReference type="CDD" id="cd06259">
    <property type="entry name" value="YdcF-like"/>
    <property type="match status" value="1"/>
</dbReference>
<evidence type="ECO:0000313" key="3">
    <source>
        <dbReference type="EMBL" id="KPM84847.1"/>
    </source>
</evidence>
<feature type="transmembrane region" description="Helical" evidence="1">
    <location>
        <begin position="36"/>
        <end position="55"/>
    </location>
</feature>
<dbReference type="AlphaFoldDB" id="A0A0P7E5G2"/>
<feature type="transmembrane region" description="Helical" evidence="1">
    <location>
        <begin position="7"/>
        <end position="30"/>
    </location>
</feature>
<evidence type="ECO:0000256" key="1">
    <source>
        <dbReference type="SAM" id="Phobius"/>
    </source>
</evidence>
<dbReference type="EMBL" id="LJTC01000002">
    <property type="protein sequence ID" value="KPM84847.1"/>
    <property type="molecule type" value="Genomic_DNA"/>
</dbReference>
<dbReference type="GO" id="GO:0043164">
    <property type="term" value="P:Gram-negative-bacterium-type cell wall biogenesis"/>
    <property type="evidence" value="ECO:0007669"/>
    <property type="project" value="TreeGrafter"/>
</dbReference>
<reference evidence="3 4" key="1">
    <citation type="submission" date="2015-09" db="EMBL/GenBank/DDBJ databases">
        <title>Draft Genome Sequence of Pseudoalteromonas lipolytica UCD-48B.</title>
        <authorList>
            <person name="Krusor M."/>
            <person name="Coil D.A."/>
            <person name="Lang J.M."/>
            <person name="Eisen J.A."/>
            <person name="Alexiev A."/>
        </authorList>
    </citation>
    <scope>NUCLEOTIDE SEQUENCE [LARGE SCALE GENOMIC DNA]</scope>
    <source>
        <strain evidence="3 4">UCD-48B</strain>
    </source>
</reference>
<accession>A0A0P7E5G2</accession>
<dbReference type="PATRIC" id="fig|570156.3.peg.682"/>
<keyword evidence="1" id="KW-0472">Membrane</keyword>
<gene>
    <name evidence="3" type="ORF">AOG27_03415</name>
</gene>
<dbReference type="GO" id="GO:0005886">
    <property type="term" value="C:plasma membrane"/>
    <property type="evidence" value="ECO:0007669"/>
    <property type="project" value="TreeGrafter"/>
</dbReference>
<keyword evidence="1" id="KW-0812">Transmembrane</keyword>
<keyword evidence="1" id="KW-1133">Transmembrane helix</keyword>
<name>A0A0P7E5G2_9GAMM</name>
<dbReference type="Pfam" id="PF02698">
    <property type="entry name" value="DUF218"/>
    <property type="match status" value="1"/>
</dbReference>
<feature type="domain" description="DUF218" evidence="2">
    <location>
        <begin position="79"/>
        <end position="239"/>
    </location>
</feature>
<organism evidence="3 4">
    <name type="scientific">Pseudoalteromonas lipolytica</name>
    <dbReference type="NCBI Taxonomy" id="570156"/>
    <lineage>
        <taxon>Bacteria</taxon>
        <taxon>Pseudomonadati</taxon>
        <taxon>Pseudomonadota</taxon>
        <taxon>Gammaproteobacteria</taxon>
        <taxon>Alteromonadales</taxon>
        <taxon>Pseudoalteromonadaceae</taxon>
        <taxon>Pseudoalteromonas</taxon>
    </lineage>
</organism>
<dbReference type="PANTHER" id="PTHR30336:SF4">
    <property type="entry name" value="ENVELOPE BIOGENESIS FACTOR ELYC"/>
    <property type="match status" value="1"/>
</dbReference>
<dbReference type="InterPro" id="IPR003848">
    <property type="entry name" value="DUF218"/>
</dbReference>
<comment type="caution">
    <text evidence="3">The sequence shown here is derived from an EMBL/GenBank/DDBJ whole genome shotgun (WGS) entry which is preliminary data.</text>
</comment>
<dbReference type="GO" id="GO:0000270">
    <property type="term" value="P:peptidoglycan metabolic process"/>
    <property type="evidence" value="ECO:0007669"/>
    <property type="project" value="TreeGrafter"/>
</dbReference>
<dbReference type="InterPro" id="IPR051599">
    <property type="entry name" value="Cell_Envelope_Assoc"/>
</dbReference>
<dbReference type="RefSeq" id="WP_054551604.1">
    <property type="nucleotide sequence ID" value="NZ_LJTC01000002.1"/>
</dbReference>
<dbReference type="STRING" id="570156.AOG27_03415"/>
<sequence>MFEIKKIIGSLLMPLPLLGLLTLVMVFLAIAHKRKALYFGFVSILTLMLISTPFIGQSLIAASNNPAWQFNQAKQPKLDNIVVLGCSIMPNSRLQANHQLGDCALARLLEGVKLAHHYPNATLYVSGGGFANATNSQLMFETAKTLGISATRIKQNPLAMDTAEEAKRLAIYLVDKKTALVTSASHMPRAKDLFNAQGIDVIPAATDFQDFSQYPTYKQFIPNIAVLVAVTRVAHEKIGSAWVSVRRWIDPEAL</sequence>
<evidence type="ECO:0000259" key="2">
    <source>
        <dbReference type="Pfam" id="PF02698"/>
    </source>
</evidence>
<protein>
    <recommendedName>
        <fullName evidence="2">DUF218 domain-containing protein</fullName>
    </recommendedName>
</protein>
<dbReference type="Proteomes" id="UP000050378">
    <property type="component" value="Unassembled WGS sequence"/>
</dbReference>